<feature type="domain" description="Bacterial Ig-like" evidence="2">
    <location>
        <begin position="288"/>
        <end position="370"/>
    </location>
</feature>
<dbReference type="Pfam" id="PF16640">
    <property type="entry name" value="Big_3_5"/>
    <property type="match status" value="3"/>
</dbReference>
<dbReference type="InterPro" id="IPR032109">
    <property type="entry name" value="Big_3_5"/>
</dbReference>
<feature type="domain" description="Bacterial Ig-like" evidence="2">
    <location>
        <begin position="485"/>
        <end position="563"/>
    </location>
</feature>
<evidence type="ECO:0000313" key="3">
    <source>
        <dbReference type="EMBL" id="MFC4603318.1"/>
    </source>
</evidence>
<feature type="domain" description="Bacterial Ig-like" evidence="2">
    <location>
        <begin position="384"/>
        <end position="467"/>
    </location>
</feature>
<feature type="region of interest" description="Disordered" evidence="1">
    <location>
        <begin position="560"/>
        <end position="585"/>
    </location>
</feature>
<evidence type="ECO:0000256" key="1">
    <source>
        <dbReference type="SAM" id="MobiDB-lite"/>
    </source>
</evidence>
<accession>A0ABV9FN93</accession>
<keyword evidence="4" id="KW-1185">Reference proteome</keyword>
<organism evidence="3 4">
    <name type="scientific">Rhodococcus kronopolitis</name>
    <dbReference type="NCBI Taxonomy" id="1460226"/>
    <lineage>
        <taxon>Bacteria</taxon>
        <taxon>Bacillati</taxon>
        <taxon>Actinomycetota</taxon>
        <taxon>Actinomycetes</taxon>
        <taxon>Mycobacteriales</taxon>
        <taxon>Nocardiaceae</taxon>
        <taxon>Rhodococcus</taxon>
    </lineage>
</organism>
<dbReference type="Proteomes" id="UP001595914">
    <property type="component" value="Unassembled WGS sequence"/>
</dbReference>
<protein>
    <submittedName>
        <fullName evidence="3">Ig-like domain-containing protein</fullName>
    </submittedName>
</protein>
<comment type="caution">
    <text evidence="3">The sequence shown here is derived from an EMBL/GenBank/DDBJ whole genome shotgun (WGS) entry which is preliminary data.</text>
</comment>
<evidence type="ECO:0000313" key="4">
    <source>
        <dbReference type="Proteomes" id="UP001595914"/>
    </source>
</evidence>
<name>A0ABV9FN93_9NOCA</name>
<dbReference type="InterPro" id="IPR013783">
    <property type="entry name" value="Ig-like_fold"/>
</dbReference>
<proteinExistence type="predicted"/>
<evidence type="ECO:0000259" key="2">
    <source>
        <dbReference type="Pfam" id="PF16640"/>
    </source>
</evidence>
<sequence length="585" mass="57423">MQNKKTRRLAAPIGIGAVVGVTLLGGVPAQAAPVTTTFGTACLATPSTSLAGPEAQSQPGSVVVDAPAKVNAGEEFEVTFQPGTISFPGSASIATISNISRIKVDVDLPANATYLGADIVPGTSVGLSGVAPNILRVNENGAVDAAGTILRLSGNNQVIGNSPTSSASSEGGIVVAKTGKNVDGSANADGYTQFQLPKVKARLKAADSGTIDMKIRTGGNAGKWNDDKNFLTFVPKASAPFVGTVWAPTKCSPRDAADGNAPLNNGAGPLASIAITAADKATTTNVVGPAAAKNGTPVTLTANVVPGVGGGTVLFKDGDAPLGNPVAVTGGSASITQTFTTDGDHSITAEFSGTTGFLASTSAVKVVKVTTDAPPDVATSTTVTAPANAKVGQDVNLTAKVGPAGSGGTVNFVVDDGAPVPGMVGTDGIAVAPYTFTTAGTHKVVAKFSGTTGFTPSVSPAFPVSVTTPAPADVDTTTTLAAVGTAEKNVPVVLKATVDPANAKGTVQFKIGDALIGGPVAVVDGVATLSTTFVNSGTFNVTAEFTGSTGFTSSAAAPQTLTVPGATDPGNGGTGSLDSLFGSSQ</sequence>
<dbReference type="RefSeq" id="WP_378415152.1">
    <property type="nucleotide sequence ID" value="NZ_JBHSFO010000002.1"/>
</dbReference>
<dbReference type="EMBL" id="JBHSFO010000002">
    <property type="protein sequence ID" value="MFC4603318.1"/>
    <property type="molecule type" value="Genomic_DNA"/>
</dbReference>
<gene>
    <name evidence="3" type="ORF">ACFO6S_06440</name>
</gene>
<reference evidence="4" key="1">
    <citation type="journal article" date="2019" name="Int. J. Syst. Evol. Microbiol.">
        <title>The Global Catalogue of Microorganisms (GCM) 10K type strain sequencing project: providing services to taxonomists for standard genome sequencing and annotation.</title>
        <authorList>
            <consortium name="The Broad Institute Genomics Platform"/>
            <consortium name="The Broad Institute Genome Sequencing Center for Infectious Disease"/>
            <person name="Wu L."/>
            <person name="Ma J."/>
        </authorList>
    </citation>
    <scope>NUCLEOTIDE SEQUENCE [LARGE SCALE GENOMIC DNA]</scope>
    <source>
        <strain evidence="4">CCUG 54520</strain>
    </source>
</reference>
<dbReference type="Gene3D" id="2.60.40.10">
    <property type="entry name" value="Immunoglobulins"/>
    <property type="match status" value="3"/>
</dbReference>